<keyword evidence="2" id="KW-1185">Reference proteome</keyword>
<protein>
    <submittedName>
        <fullName evidence="1">Uncharacterized protein</fullName>
    </submittedName>
</protein>
<accession>A0ABS9QKK0</accession>
<sequence length="142" mass="16004">MLDLAGLISMCQRLKGPSPEMDSAIETYFSDWEQLWASYIRHKKTGEIVHGQHRAPPPYTASLDAAVTLAAQVLPGWQWGNHPFGNCRRAYVVENDPFRLVPVVADHSFAAIALVLATLRARQLEERGIPRHRHLKALSRIQ</sequence>
<organism evidence="1 2">
    <name type="scientific">Mesorhizobium retamae</name>
    <dbReference type="NCBI Taxonomy" id="2912854"/>
    <lineage>
        <taxon>Bacteria</taxon>
        <taxon>Pseudomonadati</taxon>
        <taxon>Pseudomonadota</taxon>
        <taxon>Alphaproteobacteria</taxon>
        <taxon>Hyphomicrobiales</taxon>
        <taxon>Phyllobacteriaceae</taxon>
        <taxon>Mesorhizobium</taxon>
    </lineage>
</organism>
<dbReference type="EMBL" id="JAKREW010000032">
    <property type="protein sequence ID" value="MCG7507969.1"/>
    <property type="molecule type" value="Genomic_DNA"/>
</dbReference>
<evidence type="ECO:0000313" key="1">
    <source>
        <dbReference type="EMBL" id="MCG7507969.1"/>
    </source>
</evidence>
<comment type="caution">
    <text evidence="1">The sequence shown here is derived from an EMBL/GenBank/DDBJ whole genome shotgun (WGS) entry which is preliminary data.</text>
</comment>
<name>A0ABS9QKK0_9HYPH</name>
<evidence type="ECO:0000313" key="2">
    <source>
        <dbReference type="Proteomes" id="UP001201701"/>
    </source>
</evidence>
<gene>
    <name evidence="1" type="ORF">L4923_23290</name>
</gene>
<dbReference type="RefSeq" id="WP_239369488.1">
    <property type="nucleotide sequence ID" value="NZ_JAKREW010000032.1"/>
</dbReference>
<reference evidence="1 2" key="1">
    <citation type="submission" date="2022-02" db="EMBL/GenBank/DDBJ databases">
        <title>Draft genome sequence of Mezorhizobium retamae strain IRAMC:0171 isolated from Retama raetam nodules.</title>
        <authorList>
            <person name="Bengaied R."/>
            <person name="Sbissi I."/>
            <person name="Huber K."/>
            <person name="Ghodbane F."/>
            <person name="Nouioui I."/>
            <person name="Tarhouni M."/>
            <person name="Gtari M."/>
        </authorList>
    </citation>
    <scope>NUCLEOTIDE SEQUENCE [LARGE SCALE GENOMIC DNA]</scope>
    <source>
        <strain evidence="1 2">IRAMC:0171</strain>
    </source>
</reference>
<proteinExistence type="predicted"/>
<dbReference type="Proteomes" id="UP001201701">
    <property type="component" value="Unassembled WGS sequence"/>
</dbReference>